<dbReference type="Gene3D" id="2.30.110.10">
    <property type="entry name" value="Electron Transport, Fmn-binding Protein, Chain A"/>
    <property type="match status" value="1"/>
</dbReference>
<dbReference type="PANTHER" id="PTHR35176:SF6">
    <property type="entry name" value="HEME OXYGENASE HI_0854-RELATED"/>
    <property type="match status" value="1"/>
</dbReference>
<dbReference type="SUPFAM" id="SSF50475">
    <property type="entry name" value="FMN-binding split barrel"/>
    <property type="match status" value="1"/>
</dbReference>
<dbReference type="InterPro" id="IPR012349">
    <property type="entry name" value="Split_barrel_FMN-bd"/>
</dbReference>
<dbReference type="GO" id="GO:0016491">
    <property type="term" value="F:oxidoreductase activity"/>
    <property type="evidence" value="ECO:0007669"/>
    <property type="project" value="UniProtKB-KW"/>
</dbReference>
<evidence type="ECO:0000256" key="1">
    <source>
        <dbReference type="ARBA" id="ARBA00023002"/>
    </source>
</evidence>
<sequence>MAPKLADRAGEPIGWLTTVTPKGRPAPRPVWFVLDGEDILVFSKPGTAKLRHIEANPEVTLNLNSADDGGAILVVNGKARIEEGKASEAPGYLDKYGSRYEGIGFTTPEAFDAEYSVRIRVVPERSWGF</sequence>
<reference evidence="3 4" key="1">
    <citation type="submission" date="2023-12" db="EMBL/GenBank/DDBJ databases">
        <title>Amycolatopsis sp. V23-08.</title>
        <authorList>
            <person name="Somphong A."/>
        </authorList>
    </citation>
    <scope>NUCLEOTIDE SEQUENCE [LARGE SCALE GENOMIC DNA]</scope>
    <source>
        <strain evidence="3 4">V23-08</strain>
    </source>
</reference>
<evidence type="ECO:0000313" key="4">
    <source>
        <dbReference type="Proteomes" id="UP001304298"/>
    </source>
</evidence>
<dbReference type="InterPro" id="IPR052019">
    <property type="entry name" value="F420H2_bilvrd_red/Heme_oxyg"/>
</dbReference>
<dbReference type="NCBIfam" id="TIGR03667">
    <property type="entry name" value="Rv3369"/>
    <property type="match status" value="1"/>
</dbReference>
<feature type="domain" description="Pyridoxamine 5'-phosphate oxidase N-terminal" evidence="2">
    <location>
        <begin position="9"/>
        <end position="112"/>
    </location>
</feature>
<dbReference type="EMBL" id="JAYFSI010000001">
    <property type="protein sequence ID" value="MEA5359440.1"/>
    <property type="molecule type" value="Genomic_DNA"/>
</dbReference>
<dbReference type="EC" id="1.-.-.-" evidence="3"/>
<evidence type="ECO:0000313" key="3">
    <source>
        <dbReference type="EMBL" id="MEA5359440.1"/>
    </source>
</evidence>
<protein>
    <submittedName>
        <fullName evidence="3">TIGR03667 family PPOX class F420-dependent oxidoreductase</fullName>
        <ecNumber evidence="3">1.-.-.-</ecNumber>
    </submittedName>
</protein>
<keyword evidence="1 3" id="KW-0560">Oxidoreductase</keyword>
<dbReference type="PANTHER" id="PTHR35176">
    <property type="entry name" value="HEME OXYGENASE HI_0854-RELATED"/>
    <property type="match status" value="1"/>
</dbReference>
<gene>
    <name evidence="3" type="ORF">VA596_07840</name>
</gene>
<dbReference type="Pfam" id="PF01243">
    <property type="entry name" value="PNPOx_N"/>
    <property type="match status" value="1"/>
</dbReference>
<comment type="caution">
    <text evidence="3">The sequence shown here is derived from an EMBL/GenBank/DDBJ whole genome shotgun (WGS) entry which is preliminary data.</text>
</comment>
<dbReference type="InterPro" id="IPR011576">
    <property type="entry name" value="Pyridox_Oxase_N"/>
</dbReference>
<dbReference type="Proteomes" id="UP001304298">
    <property type="component" value="Unassembled WGS sequence"/>
</dbReference>
<proteinExistence type="predicted"/>
<name>A0ABU5R114_9PSEU</name>
<keyword evidence="4" id="KW-1185">Reference proteome</keyword>
<evidence type="ECO:0000259" key="2">
    <source>
        <dbReference type="Pfam" id="PF01243"/>
    </source>
</evidence>
<organism evidence="3 4">
    <name type="scientific">Amycolatopsis heterodermiae</name>
    <dbReference type="NCBI Taxonomy" id="3110235"/>
    <lineage>
        <taxon>Bacteria</taxon>
        <taxon>Bacillati</taxon>
        <taxon>Actinomycetota</taxon>
        <taxon>Actinomycetes</taxon>
        <taxon>Pseudonocardiales</taxon>
        <taxon>Pseudonocardiaceae</taxon>
        <taxon>Amycolatopsis</taxon>
    </lineage>
</organism>
<dbReference type="InterPro" id="IPR019966">
    <property type="entry name" value="F420-dep_enz_PPOX_Rv3369"/>
</dbReference>
<dbReference type="RefSeq" id="WP_323324644.1">
    <property type="nucleotide sequence ID" value="NZ_JAYFSI010000001.1"/>
</dbReference>
<accession>A0ABU5R114</accession>